<dbReference type="SUPFAM" id="SSF56003">
    <property type="entry name" value="Molybdenum cofactor-binding domain"/>
    <property type="match status" value="1"/>
</dbReference>
<dbReference type="Gene3D" id="3.30.365.10">
    <property type="entry name" value="Aldehyde oxidase/xanthine dehydrogenase, molybdopterin binding domain"/>
    <property type="match status" value="4"/>
</dbReference>
<organism evidence="4 5">
    <name type="scientific">Planotetraspora thailandica</name>
    <dbReference type="NCBI Taxonomy" id="487172"/>
    <lineage>
        <taxon>Bacteria</taxon>
        <taxon>Bacillati</taxon>
        <taxon>Actinomycetota</taxon>
        <taxon>Actinomycetes</taxon>
        <taxon>Streptosporangiales</taxon>
        <taxon>Streptosporangiaceae</taxon>
        <taxon>Planotetraspora</taxon>
    </lineage>
</organism>
<dbReference type="AlphaFoldDB" id="A0A8J3Y2S6"/>
<dbReference type="RefSeq" id="WP_203949775.1">
    <property type="nucleotide sequence ID" value="NZ_BOOR01000095.1"/>
</dbReference>
<feature type="domain" description="Aldehyde oxidase/xanthine dehydrogenase a/b hammerhead" evidence="3">
    <location>
        <begin position="23"/>
        <end position="128"/>
    </location>
</feature>
<dbReference type="Gene3D" id="3.90.1170.50">
    <property type="entry name" value="Aldehyde oxidase/xanthine dehydrogenase, a/b hammerhead"/>
    <property type="match status" value="1"/>
</dbReference>
<dbReference type="PANTHER" id="PTHR11908:SF132">
    <property type="entry name" value="ALDEHYDE OXIDASE 1-RELATED"/>
    <property type="match status" value="1"/>
</dbReference>
<dbReference type="Proteomes" id="UP000605992">
    <property type="component" value="Unassembled WGS sequence"/>
</dbReference>
<keyword evidence="2" id="KW-0560">Oxidoreductase</keyword>
<protein>
    <submittedName>
        <fullName evidence="4">Xanthine dehydrogenase</fullName>
    </submittedName>
</protein>
<dbReference type="PANTHER" id="PTHR11908">
    <property type="entry name" value="XANTHINE DEHYDROGENASE"/>
    <property type="match status" value="1"/>
</dbReference>
<evidence type="ECO:0000313" key="5">
    <source>
        <dbReference type="Proteomes" id="UP000605992"/>
    </source>
</evidence>
<dbReference type="InterPro" id="IPR037165">
    <property type="entry name" value="AldOxase/xan_DH_Mopterin-bd_sf"/>
</dbReference>
<dbReference type="Pfam" id="PF20256">
    <property type="entry name" value="MoCoBD_2"/>
    <property type="match status" value="2"/>
</dbReference>
<dbReference type="EMBL" id="BOOR01000095">
    <property type="protein sequence ID" value="GII59739.1"/>
    <property type="molecule type" value="Genomic_DNA"/>
</dbReference>
<sequence>MTLTGAQAVGAAVDRIEAKEKITGTARYAFEHTPDHGTAYTMPVQSVIARGEVTDVDVEAALALPGVIAVIWYGNAPRLGATDDRELALFQSNRVAYRGQIVAAVVAETIEAAREAAGRVRVTYSQEPHDVVLRADDPKMYKPPKVAPNYPTDTESGDPDTALREAAVSVDLTYTTPAQHNNPMEPHATVAVWENGGLTLYDSNQGASVVRDVLAKLFELAPDQVHVISPHVGGGFGSKLAPHPPIVLAVIAAKVTRRAVKAAATRQQMFSLVGYRTPIIQRVRLGAGRDGRLTAIIHDAFEQTSTLMEFAEQTTTPTRMMYAAPNRRTTHRLTALDVPTPTFMRAPGECPGMFALESAMDELAIACGMDPVELRVRNEPELDPERGVPFSSRNLVACLREGAARFGWAERDPAPGVRRNGRWLVGTGVASSTYPTVRRPSQASARADTDGRFTVRVAAADIGTGARTALTQIAADALRVPLDRVRVEVGDSAFPTAPIAGGSMGTASWGTAVVRACESLLEEMDRRGGTLPLETRADTAEEIASQPPLSRHAFGAQFAEVRVDMDTGEVRVPRLLGVFAVGRVINPKTARSQFIGGMTMGVGMALMEESVMDVEFGDYLNHDFAQYHVAACADVPHIEAYWVDEEDTRINPMGSKGIGEIGIVGTAAAVANAVHHATGIRVRDLPIRIDRLLL</sequence>
<proteinExistence type="predicted"/>
<dbReference type="SUPFAM" id="SSF54665">
    <property type="entry name" value="CO dehydrogenase molybdoprotein N-domain-like"/>
    <property type="match status" value="1"/>
</dbReference>
<dbReference type="Pfam" id="PF02738">
    <property type="entry name" value="MoCoBD_1"/>
    <property type="match status" value="1"/>
</dbReference>
<keyword evidence="1" id="KW-0500">Molybdenum</keyword>
<evidence type="ECO:0000256" key="2">
    <source>
        <dbReference type="ARBA" id="ARBA00023002"/>
    </source>
</evidence>
<accession>A0A8J3Y2S6</accession>
<dbReference type="Pfam" id="PF01315">
    <property type="entry name" value="Ald_Xan_dh_C"/>
    <property type="match status" value="1"/>
</dbReference>
<dbReference type="InterPro" id="IPR008274">
    <property type="entry name" value="AldOxase/xan_DH_MoCoBD1"/>
</dbReference>
<gene>
    <name evidence="4" type="ORF">Pth03_81280</name>
</gene>
<evidence type="ECO:0000259" key="3">
    <source>
        <dbReference type="SMART" id="SM01008"/>
    </source>
</evidence>
<comment type="caution">
    <text evidence="4">The sequence shown here is derived from an EMBL/GenBank/DDBJ whole genome shotgun (WGS) entry which is preliminary data.</text>
</comment>
<dbReference type="SMART" id="SM01008">
    <property type="entry name" value="Ald_Xan_dh_C"/>
    <property type="match status" value="1"/>
</dbReference>
<evidence type="ECO:0000313" key="4">
    <source>
        <dbReference type="EMBL" id="GII59739.1"/>
    </source>
</evidence>
<name>A0A8J3Y2S6_9ACTN</name>
<dbReference type="GO" id="GO:0016491">
    <property type="term" value="F:oxidoreductase activity"/>
    <property type="evidence" value="ECO:0007669"/>
    <property type="project" value="UniProtKB-KW"/>
</dbReference>
<dbReference type="InterPro" id="IPR036856">
    <property type="entry name" value="Ald_Oxase/Xan_DH_a/b_sf"/>
</dbReference>
<reference evidence="4" key="1">
    <citation type="submission" date="2021-01" db="EMBL/GenBank/DDBJ databases">
        <title>Whole genome shotgun sequence of Planotetraspora thailandica NBRC 104271.</title>
        <authorList>
            <person name="Komaki H."/>
            <person name="Tamura T."/>
        </authorList>
    </citation>
    <scope>NUCLEOTIDE SEQUENCE</scope>
    <source>
        <strain evidence="4">NBRC 104271</strain>
    </source>
</reference>
<dbReference type="InterPro" id="IPR046867">
    <property type="entry name" value="AldOxase/xan_DH_MoCoBD2"/>
</dbReference>
<dbReference type="InterPro" id="IPR000674">
    <property type="entry name" value="Ald_Oxase/Xan_DH_a/b"/>
</dbReference>
<dbReference type="GO" id="GO:0005506">
    <property type="term" value="F:iron ion binding"/>
    <property type="evidence" value="ECO:0007669"/>
    <property type="project" value="InterPro"/>
</dbReference>
<dbReference type="InterPro" id="IPR016208">
    <property type="entry name" value="Ald_Oxase/xanthine_DH-like"/>
</dbReference>
<evidence type="ECO:0000256" key="1">
    <source>
        <dbReference type="ARBA" id="ARBA00022505"/>
    </source>
</evidence>
<keyword evidence="5" id="KW-1185">Reference proteome</keyword>